<dbReference type="InterPro" id="IPR002881">
    <property type="entry name" value="DUF58"/>
</dbReference>
<dbReference type="Pfam" id="PF01882">
    <property type="entry name" value="DUF58"/>
    <property type="match status" value="1"/>
</dbReference>
<dbReference type="Proteomes" id="UP000243820">
    <property type="component" value="Unassembled WGS sequence"/>
</dbReference>
<dbReference type="Gene3D" id="3.40.50.410">
    <property type="entry name" value="von Willebrand factor, type A domain"/>
    <property type="match status" value="1"/>
</dbReference>
<name>A0AAX0QCZ0_9EURY</name>
<evidence type="ECO:0000313" key="2">
    <source>
        <dbReference type="EMBL" id="PAV10299.1"/>
    </source>
</evidence>
<dbReference type="PANTHER" id="PTHR33608">
    <property type="entry name" value="BLL2464 PROTEIN"/>
    <property type="match status" value="1"/>
</dbReference>
<organism evidence="2 3">
    <name type="scientific">Methanocorpusculum parvum</name>
    <dbReference type="NCBI Taxonomy" id="2193"/>
    <lineage>
        <taxon>Archaea</taxon>
        <taxon>Methanobacteriati</taxon>
        <taxon>Methanobacteriota</taxon>
        <taxon>Stenosarchaea group</taxon>
        <taxon>Methanomicrobia</taxon>
        <taxon>Methanomicrobiales</taxon>
        <taxon>Methanocorpusculaceae</taxon>
        <taxon>Methanocorpusculum</taxon>
    </lineage>
</organism>
<evidence type="ECO:0000313" key="3">
    <source>
        <dbReference type="Proteomes" id="UP000243820"/>
    </source>
</evidence>
<protein>
    <recommendedName>
        <fullName evidence="1">DUF58 domain-containing protein</fullName>
    </recommendedName>
</protein>
<evidence type="ECO:0000259" key="1">
    <source>
        <dbReference type="Pfam" id="PF01882"/>
    </source>
</evidence>
<dbReference type="EMBL" id="LMVO01000001">
    <property type="protein sequence ID" value="PAV10299.1"/>
    <property type="molecule type" value="Genomic_DNA"/>
</dbReference>
<proteinExistence type="predicted"/>
<dbReference type="AlphaFoldDB" id="A0AAX0QCZ0"/>
<gene>
    <name evidence="2" type="ORF">ASJ83_07555</name>
</gene>
<dbReference type="SUPFAM" id="SSF53300">
    <property type="entry name" value="vWA-like"/>
    <property type="match status" value="1"/>
</dbReference>
<keyword evidence="3" id="KW-1185">Reference proteome</keyword>
<accession>A0AAX0QCZ0</accession>
<sequence>MNQRLFELLEKSRPVAARFQRPQGMQGSYISRRVGLGTEFSELREYLSGDDVRAIDKNVTARTGIPHVRVHAEEPDLNLYIAVDLSASGHFGSGTSKLMTAKIAAASILLSAEKEHIPLGLCLFTSTVEKFIPAGSGTSHLHLLLTTLAETDAKNSGTSIQNACCELASRIQKSSSIILISDFQDTHFASGLQLLGKRHRLSALRITDPGEFTLPDVGRIILEDPESGRQYLINTSSQEVRERFSAAAKDAENKCYSIFLSSGAQYVSLSTDGSCIQSLQKLFSRGV</sequence>
<dbReference type="InterPro" id="IPR036465">
    <property type="entry name" value="vWFA_dom_sf"/>
</dbReference>
<dbReference type="PANTHER" id="PTHR33608:SF6">
    <property type="entry name" value="BLL2464 PROTEIN"/>
    <property type="match status" value="1"/>
</dbReference>
<feature type="domain" description="DUF58" evidence="1">
    <location>
        <begin position="42"/>
        <end position="252"/>
    </location>
</feature>
<dbReference type="RefSeq" id="WP_095641696.1">
    <property type="nucleotide sequence ID" value="NZ_LMVO01000001.1"/>
</dbReference>
<reference evidence="2 3" key="1">
    <citation type="journal article" date="2017" name="BMC Genomics">
        <title>Genomic analysis of methanogenic archaea reveals a shift towards energy conservation.</title>
        <authorList>
            <person name="Gilmore S.P."/>
            <person name="Henske J.K."/>
            <person name="Sexton J.A."/>
            <person name="Solomon K.V."/>
            <person name="Seppala S."/>
            <person name="Yoo J.I."/>
            <person name="Huyett L.M."/>
            <person name="Pressman A."/>
            <person name="Cogan J.Z."/>
            <person name="Kivenson V."/>
            <person name="Peng X."/>
            <person name="Tan Y."/>
            <person name="Valentine D.L."/>
            <person name="O'Malley M.A."/>
        </authorList>
    </citation>
    <scope>NUCLEOTIDE SEQUENCE [LARGE SCALE GENOMIC DNA]</scope>
    <source>
        <strain evidence="2 3">XII</strain>
    </source>
</reference>
<comment type="caution">
    <text evidence="2">The sequence shown here is derived from an EMBL/GenBank/DDBJ whole genome shotgun (WGS) entry which is preliminary data.</text>
</comment>